<keyword evidence="2" id="KW-0812">Transmembrane</keyword>
<feature type="compositionally biased region" description="Basic and acidic residues" evidence="1">
    <location>
        <begin position="1"/>
        <end position="16"/>
    </location>
</feature>
<dbReference type="KEGG" id="scs:Sta7437_4321"/>
<dbReference type="AlphaFoldDB" id="K9XYW2"/>
<dbReference type="PANTHER" id="PTHR34575:SF1">
    <property type="entry name" value="PROTEIN PAM68, CHLOROPLASTIC"/>
    <property type="match status" value="1"/>
</dbReference>
<dbReference type="HOGENOM" id="CLU_099250_1_0_3"/>
<dbReference type="PATRIC" id="fig|111780.3.peg.4474"/>
<reference evidence="4" key="1">
    <citation type="journal article" date="2013" name="Proc. Natl. Acad. Sci. U.S.A.">
        <title>Improving the coverage of the cyanobacterial phylum using diversity-driven genome sequencing.</title>
        <authorList>
            <person name="Shih P.M."/>
            <person name="Wu D."/>
            <person name="Latifi A."/>
            <person name="Axen S.D."/>
            <person name="Fewer D.P."/>
            <person name="Talla E."/>
            <person name="Calteau A."/>
            <person name="Cai F."/>
            <person name="Tandeau de Marsac N."/>
            <person name="Rippka R."/>
            <person name="Herdman M."/>
            <person name="Sivonen K."/>
            <person name="Coursin T."/>
            <person name="Laurent T."/>
            <person name="Goodwin L."/>
            <person name="Nolan M."/>
            <person name="Davenport K.W."/>
            <person name="Han C.S."/>
            <person name="Rubin E.M."/>
            <person name="Eisen J.A."/>
            <person name="Woyke T."/>
            <person name="Gugger M."/>
            <person name="Kerfeld C.A."/>
        </authorList>
    </citation>
    <scope>NUCLEOTIDE SEQUENCE [LARGE SCALE GENOMIC DNA]</scope>
    <source>
        <strain evidence="4">ATCC 29371 / PCC 7437</strain>
    </source>
</reference>
<dbReference type="STRING" id="111780.Sta7437_4321"/>
<dbReference type="EMBL" id="CP003653">
    <property type="protein sequence ID" value="AFZ37790.1"/>
    <property type="molecule type" value="Genomic_DNA"/>
</dbReference>
<evidence type="ECO:0008006" key="5">
    <source>
        <dbReference type="Google" id="ProtNLM"/>
    </source>
</evidence>
<keyword evidence="2" id="KW-1133">Transmembrane helix</keyword>
<organism evidence="3 4">
    <name type="scientific">Stanieria cyanosphaera (strain ATCC 29371 / PCC 7437)</name>
    <dbReference type="NCBI Taxonomy" id="111780"/>
    <lineage>
        <taxon>Bacteria</taxon>
        <taxon>Bacillati</taxon>
        <taxon>Cyanobacteriota</taxon>
        <taxon>Cyanophyceae</taxon>
        <taxon>Pleurocapsales</taxon>
        <taxon>Dermocarpellaceae</taxon>
        <taxon>Stanieria</taxon>
    </lineage>
</organism>
<dbReference type="InterPro" id="IPR021855">
    <property type="entry name" value="PAM68-like"/>
</dbReference>
<feature type="region of interest" description="Disordered" evidence="1">
    <location>
        <begin position="1"/>
        <end position="41"/>
    </location>
</feature>
<evidence type="ECO:0000313" key="4">
    <source>
        <dbReference type="Proteomes" id="UP000010473"/>
    </source>
</evidence>
<dbReference type="OrthoDB" id="467509at2"/>
<sequence length="155" mass="17246">MSSESKRGRLPFEPRQNKKKKPKKEPAAVNNTVAESPKTATKSEASIGAIPNAVSKRMARRMAMFCTVPTGLGMLSFVLFYVVKTNDLLELPSFVPLIVSISFFGIGMIGLSYGILSASWDEKRTGTWLGIEEFKINWQRTIAAWQASRKTTQED</sequence>
<protein>
    <recommendedName>
        <fullName evidence="5">DUF3464 family protein</fullName>
    </recommendedName>
</protein>
<dbReference type="RefSeq" id="WP_015195444.1">
    <property type="nucleotide sequence ID" value="NC_019748.1"/>
</dbReference>
<proteinExistence type="predicted"/>
<gene>
    <name evidence="3" type="ordered locus">Sta7437_4321</name>
</gene>
<dbReference type="Pfam" id="PF11947">
    <property type="entry name" value="DUF3464"/>
    <property type="match status" value="1"/>
</dbReference>
<evidence type="ECO:0000256" key="1">
    <source>
        <dbReference type="SAM" id="MobiDB-lite"/>
    </source>
</evidence>
<dbReference type="PANTHER" id="PTHR34575">
    <property type="entry name" value="PROTEIN PAM68, CHLOROPLASTIC"/>
    <property type="match status" value="1"/>
</dbReference>
<name>K9XYW2_STAC7</name>
<dbReference type="eggNOG" id="ENOG50314X7">
    <property type="taxonomic scope" value="Bacteria"/>
</dbReference>
<accession>K9XYW2</accession>
<feature type="transmembrane region" description="Helical" evidence="2">
    <location>
        <begin position="94"/>
        <end position="116"/>
    </location>
</feature>
<keyword evidence="4" id="KW-1185">Reference proteome</keyword>
<keyword evidence="2" id="KW-0472">Membrane</keyword>
<evidence type="ECO:0000313" key="3">
    <source>
        <dbReference type="EMBL" id="AFZ37790.1"/>
    </source>
</evidence>
<dbReference type="Proteomes" id="UP000010473">
    <property type="component" value="Chromosome"/>
</dbReference>
<evidence type="ECO:0000256" key="2">
    <source>
        <dbReference type="SAM" id="Phobius"/>
    </source>
</evidence>
<feature type="compositionally biased region" description="Polar residues" evidence="1">
    <location>
        <begin position="29"/>
        <end position="41"/>
    </location>
</feature>
<feature type="transmembrane region" description="Helical" evidence="2">
    <location>
        <begin position="62"/>
        <end position="82"/>
    </location>
</feature>